<evidence type="ECO:0000313" key="1">
    <source>
        <dbReference type="EMBL" id="MBB4861093.1"/>
    </source>
</evidence>
<name>A0A7W7KFF5_9SPHN</name>
<protein>
    <submittedName>
        <fullName evidence="1">Uncharacterized protein</fullName>
    </submittedName>
</protein>
<gene>
    <name evidence="1" type="ORF">HNO88_004447</name>
</gene>
<accession>A0A7W7KFF5</accession>
<organism evidence="1 2">
    <name type="scientific">Novosphingobium chloroacetimidivorans</name>
    <dbReference type="NCBI Taxonomy" id="1428314"/>
    <lineage>
        <taxon>Bacteria</taxon>
        <taxon>Pseudomonadati</taxon>
        <taxon>Pseudomonadota</taxon>
        <taxon>Alphaproteobacteria</taxon>
        <taxon>Sphingomonadales</taxon>
        <taxon>Sphingomonadaceae</taxon>
        <taxon>Novosphingobium</taxon>
    </lineage>
</organism>
<evidence type="ECO:0000313" key="2">
    <source>
        <dbReference type="Proteomes" id="UP000555448"/>
    </source>
</evidence>
<reference evidence="1 2" key="1">
    <citation type="submission" date="2020-08" db="EMBL/GenBank/DDBJ databases">
        <title>Functional genomics of gut bacteria from endangered species of beetles.</title>
        <authorList>
            <person name="Carlos-Shanley C."/>
        </authorList>
    </citation>
    <scope>NUCLEOTIDE SEQUENCE [LARGE SCALE GENOMIC DNA]</scope>
    <source>
        <strain evidence="1 2">S00245</strain>
    </source>
</reference>
<dbReference type="Proteomes" id="UP000555448">
    <property type="component" value="Unassembled WGS sequence"/>
</dbReference>
<comment type="caution">
    <text evidence="1">The sequence shown here is derived from an EMBL/GenBank/DDBJ whole genome shotgun (WGS) entry which is preliminary data.</text>
</comment>
<dbReference type="AlphaFoldDB" id="A0A7W7KFF5"/>
<keyword evidence="2" id="KW-1185">Reference proteome</keyword>
<sequence length="37" mass="4240">MEVVHPVKRHCGCHTTTYSMVEILEAFSWNYTNKLGG</sequence>
<dbReference type="EMBL" id="JACHLR010000056">
    <property type="protein sequence ID" value="MBB4861093.1"/>
    <property type="molecule type" value="Genomic_DNA"/>
</dbReference>
<proteinExistence type="predicted"/>